<dbReference type="InterPro" id="IPR011109">
    <property type="entry name" value="DNA_bind_recombinase_dom"/>
</dbReference>
<dbReference type="InterPro" id="IPR006119">
    <property type="entry name" value="Resolv_N"/>
</dbReference>
<dbReference type="Gene3D" id="3.90.1750.20">
    <property type="entry name" value="Putative Large Serine Recombinase, Chain B, Domain 2"/>
    <property type="match status" value="1"/>
</dbReference>
<dbReference type="PANTHER" id="PTHR30461">
    <property type="entry name" value="DNA-INVERTASE FROM LAMBDOID PROPHAGE"/>
    <property type="match status" value="1"/>
</dbReference>
<protein>
    <recommendedName>
        <fullName evidence="5">Resolvase/invertase-type recombinase catalytic domain-containing protein</fullName>
    </recommendedName>
</protein>
<dbReference type="InterPro" id="IPR025827">
    <property type="entry name" value="Zn_ribbon_recom_dom"/>
</dbReference>
<gene>
    <name evidence="3" type="ORF">HMPREF9707_01596</name>
</gene>
<dbReference type="Gene3D" id="3.40.50.1390">
    <property type="entry name" value="Resolvase, N-terminal catalytic domain"/>
    <property type="match status" value="1"/>
</dbReference>
<sequence length="518" mass="60761">MKKVTKIKGTVVKKVRKIRVAAYIRVSTSTDAQMESFEAQEAHYQKLFQDHKEWTSVGIYADEGISGTSMVNRDGLQRLLDDCRQGMIDLIITKSISRFARNLTECLETVRELSSLDVAIHFDKEGLNTQQMDSELLLSMLSALTESESKSISENNKWSFKKRIENGSYKHSVAPFGYDISDGQLVVNEEKASIVKSIFTWYLSGDGTYVIAKRLNDLGIKPDRGKEWRDNSVMYILKNERYIGDALFQKTYTDDNFKRHWNDFEVEMMYVEGMHAPLISREIFDQVQILIEERREQILNKDTKVYNNRYSLSGKIQCNQCGANFVRRTHYISGERSYIAWACSNQLKNPELCGIKFIKESHLRVAFITMLNKLIFGRKEILEQTIRKLSQLDPKAASKRDNLSDELKEVQDKLYELTKLVEADIIYQAFFYEEENHLLKEKKRIYAKLRRIDSKEHQYSYQLQELKELYYALDRREYFTRYEDDLMERYVKKIHVVSRDQVVFELTSGLKLAERVMV</sequence>
<accession>K1LG23</accession>
<dbReference type="eggNOG" id="COG1961">
    <property type="taxonomic scope" value="Bacteria"/>
</dbReference>
<dbReference type="GO" id="GO:0003677">
    <property type="term" value="F:DNA binding"/>
    <property type="evidence" value="ECO:0007669"/>
    <property type="project" value="InterPro"/>
</dbReference>
<dbReference type="InterPro" id="IPR050639">
    <property type="entry name" value="SSR_resolvase"/>
</dbReference>
<dbReference type="CDD" id="cd00338">
    <property type="entry name" value="Ser_Recombinase"/>
    <property type="match status" value="1"/>
</dbReference>
<keyword evidence="4" id="KW-1185">Reference proteome</keyword>
<dbReference type="Pfam" id="PF07508">
    <property type="entry name" value="Recombinase"/>
    <property type="match status" value="1"/>
</dbReference>
<proteinExistence type="predicted"/>
<dbReference type="PROSITE" id="PS51737">
    <property type="entry name" value="RECOMBINASE_DNA_BIND"/>
    <property type="match status" value="1"/>
</dbReference>
<evidence type="ECO:0000259" key="2">
    <source>
        <dbReference type="PROSITE" id="PS51737"/>
    </source>
</evidence>
<evidence type="ECO:0000259" key="1">
    <source>
        <dbReference type="PROSITE" id="PS51736"/>
    </source>
</evidence>
<dbReference type="AlphaFoldDB" id="K1LG23"/>
<comment type="caution">
    <text evidence="3">The sequence shown here is derived from an EMBL/GenBank/DDBJ whole genome shotgun (WGS) entry which is preliminary data.</text>
</comment>
<feature type="domain" description="Recombinase" evidence="2">
    <location>
        <begin position="175"/>
        <end position="297"/>
    </location>
</feature>
<dbReference type="Pfam" id="PF00239">
    <property type="entry name" value="Resolvase"/>
    <property type="match status" value="1"/>
</dbReference>
<feature type="domain" description="Resolvase/invertase-type recombinase catalytic" evidence="1">
    <location>
        <begin position="19"/>
        <end position="167"/>
    </location>
</feature>
<dbReference type="HOGENOM" id="CLU_010686_0_5_9"/>
<evidence type="ECO:0008006" key="5">
    <source>
        <dbReference type="Google" id="ProtNLM"/>
    </source>
</evidence>
<dbReference type="PANTHER" id="PTHR30461:SF23">
    <property type="entry name" value="DNA RECOMBINASE-RELATED"/>
    <property type="match status" value="1"/>
</dbReference>
<dbReference type="RefSeq" id="WP_006702229.1">
    <property type="nucleotide sequence ID" value="NZ_JH932302.1"/>
</dbReference>
<dbReference type="InterPro" id="IPR038109">
    <property type="entry name" value="DNA_bind_recomb_sf"/>
</dbReference>
<dbReference type="STRING" id="883112.HMPREF9707_01596"/>
<dbReference type="PATRIC" id="fig|883112.3.peg.1594"/>
<evidence type="ECO:0000313" key="4">
    <source>
        <dbReference type="Proteomes" id="UP000005147"/>
    </source>
</evidence>
<dbReference type="Proteomes" id="UP000005147">
    <property type="component" value="Unassembled WGS sequence"/>
</dbReference>
<dbReference type="SUPFAM" id="SSF53041">
    <property type="entry name" value="Resolvase-like"/>
    <property type="match status" value="1"/>
</dbReference>
<name>K1LG23_9LACT</name>
<evidence type="ECO:0000313" key="3">
    <source>
        <dbReference type="EMBL" id="EKB53571.1"/>
    </source>
</evidence>
<reference evidence="3 4" key="1">
    <citation type="submission" date="2012-07" db="EMBL/GenBank/DDBJ databases">
        <title>The Genome Sequence of Facklamia ignava CCUG 37419.</title>
        <authorList>
            <consortium name="The Broad Institute Genome Sequencing Platform"/>
            <person name="Earl A."/>
            <person name="Ward D."/>
            <person name="Feldgarden M."/>
            <person name="Gevers D."/>
            <person name="Huys G."/>
            <person name="Walker B."/>
            <person name="Young S.K."/>
            <person name="Zeng Q."/>
            <person name="Gargeya S."/>
            <person name="Fitzgerald M."/>
            <person name="Haas B."/>
            <person name="Abouelleil A."/>
            <person name="Alvarado L."/>
            <person name="Arachchi H.M."/>
            <person name="Berlin A.M."/>
            <person name="Chapman S.B."/>
            <person name="Goldberg J."/>
            <person name="Griggs A."/>
            <person name="Gujja S."/>
            <person name="Hansen M."/>
            <person name="Howarth C."/>
            <person name="Imamovic A."/>
            <person name="Larimer J."/>
            <person name="McCowen C."/>
            <person name="Montmayeur A."/>
            <person name="Murphy C."/>
            <person name="Neiman D."/>
            <person name="Pearson M."/>
            <person name="Priest M."/>
            <person name="Roberts A."/>
            <person name="Saif S."/>
            <person name="Shea T."/>
            <person name="Sisk P."/>
            <person name="Sykes S."/>
            <person name="Wortman J."/>
            <person name="Nusbaum C."/>
            <person name="Birren B."/>
        </authorList>
    </citation>
    <scope>NUCLEOTIDE SEQUENCE [LARGE SCALE GENOMIC DNA]</scope>
    <source>
        <strain evidence="3 4">CCUG 37419</strain>
    </source>
</reference>
<dbReference type="InterPro" id="IPR036162">
    <property type="entry name" value="Resolvase-like_N_sf"/>
</dbReference>
<dbReference type="Pfam" id="PF13408">
    <property type="entry name" value="Zn_ribbon_recom"/>
    <property type="match status" value="1"/>
</dbReference>
<dbReference type="PROSITE" id="PS51736">
    <property type="entry name" value="RECOMBINASES_3"/>
    <property type="match status" value="1"/>
</dbReference>
<dbReference type="SMART" id="SM00857">
    <property type="entry name" value="Resolvase"/>
    <property type="match status" value="1"/>
</dbReference>
<dbReference type="GO" id="GO:0000150">
    <property type="term" value="F:DNA strand exchange activity"/>
    <property type="evidence" value="ECO:0007669"/>
    <property type="project" value="InterPro"/>
</dbReference>
<organism evidence="3 4">
    <name type="scientific">Falseniella ignava CCUG 37419</name>
    <dbReference type="NCBI Taxonomy" id="883112"/>
    <lineage>
        <taxon>Bacteria</taxon>
        <taxon>Bacillati</taxon>
        <taxon>Bacillota</taxon>
        <taxon>Bacilli</taxon>
        <taxon>Lactobacillales</taxon>
        <taxon>Aerococcaceae</taxon>
        <taxon>Falseniella</taxon>
    </lineage>
</organism>
<dbReference type="EMBL" id="AGZE01000038">
    <property type="protein sequence ID" value="EKB53571.1"/>
    <property type="molecule type" value="Genomic_DNA"/>
</dbReference>